<dbReference type="Pfam" id="PF00005">
    <property type="entry name" value="ABC_tran"/>
    <property type="match status" value="1"/>
</dbReference>
<dbReference type="PROSITE" id="PS50893">
    <property type="entry name" value="ABC_TRANSPORTER_2"/>
    <property type="match status" value="1"/>
</dbReference>
<comment type="caution">
    <text evidence="10">The sequence shown here is derived from an EMBL/GenBank/DDBJ whole genome shotgun (WGS) entry which is preliminary data.</text>
</comment>
<keyword evidence="5" id="KW-0547">Nucleotide-binding</keyword>
<proteinExistence type="inferred from homology"/>
<evidence type="ECO:0000256" key="6">
    <source>
        <dbReference type="ARBA" id="ARBA00022840"/>
    </source>
</evidence>
<dbReference type="CDD" id="cd03225">
    <property type="entry name" value="ABC_cobalt_CbiO_domain1"/>
    <property type="match status" value="1"/>
</dbReference>
<dbReference type="InterPro" id="IPR017871">
    <property type="entry name" value="ABC_transporter-like_CS"/>
</dbReference>
<protein>
    <submittedName>
        <fullName evidence="10">ATP-binding cassette domain-containing protein</fullName>
    </submittedName>
</protein>
<dbReference type="SMART" id="SM00382">
    <property type="entry name" value="AAA"/>
    <property type="match status" value="1"/>
</dbReference>
<evidence type="ECO:0000256" key="1">
    <source>
        <dbReference type="ARBA" id="ARBA00004202"/>
    </source>
</evidence>
<evidence type="ECO:0000256" key="3">
    <source>
        <dbReference type="ARBA" id="ARBA00022448"/>
    </source>
</evidence>
<evidence type="ECO:0000256" key="2">
    <source>
        <dbReference type="ARBA" id="ARBA00005417"/>
    </source>
</evidence>
<gene>
    <name evidence="10" type="ORF">P9847_08220</name>
</gene>
<sequence>MKVLYDGRTVLDHISCTIGEGKWISVIGPTGAGKSTFVKVVKGLIPEFQGDYVVNRQPVSKDNQGRIRVNPDIGFVFQYPEHQIFETTVFKELAFALKIRGASSTQIEQAIERILPQIGMSKDILPCSPFQLSGGQKRRIAIASVLLMNPKLLILDEPTAGLDPLSRSILLRRLKEWQQQDDRTVLFVSHHMDDVAEYSDEVMVFHEGHLMGHWDANTLFLQEHALLEEVGLPLPEAVQLLKLVEVLSGHSIDVESCREQDIFEKIRPLWPVRGFYHGK</sequence>
<dbReference type="SUPFAM" id="SSF52540">
    <property type="entry name" value="P-loop containing nucleoside triphosphate hydrolases"/>
    <property type="match status" value="1"/>
</dbReference>
<dbReference type="EMBL" id="JARTLD010000022">
    <property type="protein sequence ID" value="MED5017294.1"/>
    <property type="molecule type" value="Genomic_DNA"/>
</dbReference>
<dbReference type="Gene3D" id="3.40.50.300">
    <property type="entry name" value="P-loop containing nucleotide triphosphate hydrolases"/>
    <property type="match status" value="1"/>
</dbReference>
<evidence type="ECO:0000256" key="4">
    <source>
        <dbReference type="ARBA" id="ARBA00022475"/>
    </source>
</evidence>
<organism evidence="10 11">
    <name type="scientific">Paenibacillus chibensis</name>
    <dbReference type="NCBI Taxonomy" id="59846"/>
    <lineage>
        <taxon>Bacteria</taxon>
        <taxon>Bacillati</taxon>
        <taxon>Bacillota</taxon>
        <taxon>Bacilli</taxon>
        <taxon>Bacillales</taxon>
        <taxon>Paenibacillaceae</taxon>
        <taxon>Paenibacillus</taxon>
    </lineage>
</organism>
<keyword evidence="7" id="KW-1278">Translocase</keyword>
<keyword evidence="11" id="KW-1185">Reference proteome</keyword>
<evidence type="ECO:0000256" key="8">
    <source>
        <dbReference type="ARBA" id="ARBA00023136"/>
    </source>
</evidence>
<dbReference type="GO" id="GO:0005524">
    <property type="term" value="F:ATP binding"/>
    <property type="evidence" value="ECO:0007669"/>
    <property type="project" value="UniProtKB-KW"/>
</dbReference>
<name>A0ABU6PQY3_9BACL</name>
<dbReference type="PROSITE" id="PS00211">
    <property type="entry name" value="ABC_TRANSPORTER_1"/>
    <property type="match status" value="1"/>
</dbReference>
<comment type="subcellular location">
    <subcellularLocation>
        <location evidence="1">Cell membrane</location>
        <topology evidence="1">Peripheral membrane protein</topology>
    </subcellularLocation>
</comment>
<evidence type="ECO:0000259" key="9">
    <source>
        <dbReference type="PROSITE" id="PS50893"/>
    </source>
</evidence>
<evidence type="ECO:0000313" key="10">
    <source>
        <dbReference type="EMBL" id="MED5017294.1"/>
    </source>
</evidence>
<reference evidence="10 11" key="1">
    <citation type="submission" date="2023-03" db="EMBL/GenBank/DDBJ databases">
        <title>Bacillus Genome Sequencing.</title>
        <authorList>
            <person name="Dunlap C."/>
        </authorList>
    </citation>
    <scope>NUCLEOTIDE SEQUENCE [LARGE SCALE GENOMIC DNA]</scope>
    <source>
        <strain evidence="10 11">NRS-52</strain>
    </source>
</reference>
<keyword evidence="8" id="KW-0472">Membrane</keyword>
<dbReference type="InterPro" id="IPR027417">
    <property type="entry name" value="P-loop_NTPase"/>
</dbReference>
<feature type="domain" description="ABC transporter" evidence="9">
    <location>
        <begin position="1"/>
        <end position="232"/>
    </location>
</feature>
<evidence type="ECO:0000313" key="11">
    <source>
        <dbReference type="Proteomes" id="UP001343257"/>
    </source>
</evidence>
<evidence type="ECO:0000256" key="7">
    <source>
        <dbReference type="ARBA" id="ARBA00022967"/>
    </source>
</evidence>
<dbReference type="Proteomes" id="UP001343257">
    <property type="component" value="Unassembled WGS sequence"/>
</dbReference>
<dbReference type="InterPro" id="IPR050095">
    <property type="entry name" value="ECF_ABC_transporter_ATP-bd"/>
</dbReference>
<dbReference type="RefSeq" id="WP_328276905.1">
    <property type="nucleotide sequence ID" value="NZ_JARTLD010000022.1"/>
</dbReference>
<dbReference type="InterPro" id="IPR003593">
    <property type="entry name" value="AAA+_ATPase"/>
</dbReference>
<evidence type="ECO:0000256" key="5">
    <source>
        <dbReference type="ARBA" id="ARBA00022741"/>
    </source>
</evidence>
<keyword evidence="6 10" id="KW-0067">ATP-binding</keyword>
<dbReference type="PANTHER" id="PTHR43553">
    <property type="entry name" value="HEAVY METAL TRANSPORTER"/>
    <property type="match status" value="1"/>
</dbReference>
<keyword evidence="4" id="KW-1003">Cell membrane</keyword>
<comment type="similarity">
    <text evidence="2">Belongs to the ABC transporter superfamily.</text>
</comment>
<accession>A0ABU6PQY3</accession>
<dbReference type="InterPro" id="IPR015856">
    <property type="entry name" value="ABC_transpr_CbiO/EcfA_su"/>
</dbReference>
<dbReference type="PANTHER" id="PTHR43553:SF27">
    <property type="entry name" value="ENERGY-COUPLING FACTOR TRANSPORTER ATP-BINDING PROTEIN ECFA2"/>
    <property type="match status" value="1"/>
</dbReference>
<dbReference type="InterPro" id="IPR003439">
    <property type="entry name" value="ABC_transporter-like_ATP-bd"/>
</dbReference>
<keyword evidence="3" id="KW-0813">Transport</keyword>